<evidence type="ECO:0000313" key="2">
    <source>
        <dbReference type="Proteomes" id="UP000509367"/>
    </source>
</evidence>
<accession>A0A6N1VC08</accession>
<dbReference type="InterPro" id="IPR001753">
    <property type="entry name" value="Enoyl-CoA_hydra/iso"/>
</dbReference>
<reference evidence="1 2" key="1">
    <citation type="submission" date="2020-06" db="EMBL/GenBank/DDBJ databases">
        <title>Oricola thermophila sp. nov. isolated from a tidal sediments.</title>
        <authorList>
            <person name="Kwon K.K."/>
            <person name="Yang S.-H."/>
            <person name="Park M.-J."/>
        </authorList>
    </citation>
    <scope>NUCLEOTIDE SEQUENCE [LARGE SCALE GENOMIC DNA]</scope>
    <source>
        <strain evidence="1 2">MEBiC13590</strain>
    </source>
</reference>
<dbReference type="PANTHER" id="PTHR11941:SF54">
    <property type="entry name" value="ENOYL-COA HYDRATASE, MITOCHONDRIAL"/>
    <property type="match status" value="1"/>
</dbReference>
<keyword evidence="2" id="KW-1185">Reference proteome</keyword>
<dbReference type="GO" id="GO:0016853">
    <property type="term" value="F:isomerase activity"/>
    <property type="evidence" value="ECO:0007669"/>
    <property type="project" value="UniProtKB-KW"/>
</dbReference>
<keyword evidence="1" id="KW-0413">Isomerase</keyword>
<dbReference type="Proteomes" id="UP000509367">
    <property type="component" value="Chromosome"/>
</dbReference>
<dbReference type="AlphaFoldDB" id="A0A6N1VC08"/>
<dbReference type="PANTHER" id="PTHR11941">
    <property type="entry name" value="ENOYL-COA HYDRATASE-RELATED"/>
    <property type="match status" value="1"/>
</dbReference>
<dbReference type="Gene3D" id="3.90.226.10">
    <property type="entry name" value="2-enoyl-CoA Hydratase, Chain A, domain 1"/>
    <property type="match status" value="1"/>
</dbReference>
<dbReference type="InterPro" id="IPR029045">
    <property type="entry name" value="ClpP/crotonase-like_dom_sf"/>
</dbReference>
<proteinExistence type="predicted"/>
<dbReference type="SUPFAM" id="SSF52096">
    <property type="entry name" value="ClpP/crotonase"/>
    <property type="match status" value="1"/>
</dbReference>
<name>A0A6N1VC08_9HYPH</name>
<dbReference type="CDD" id="cd06558">
    <property type="entry name" value="crotonase-like"/>
    <property type="match status" value="1"/>
</dbReference>
<dbReference type="KEGG" id="orm:HTY61_08850"/>
<sequence>MTEEILFSPDDQTLHLTLNRPQRGNRITASMASAIAAVLRDESPIRSRVVVIEGAGSAFCLGGDFAAEGNRAEAHLQFGRNFAAMCQAVRAARLPVIAAVNGDAHAGGMGLVACCDLVVMSEDATLALPELLSGLFPILAMAMVRRLLPRPLFFDLVYRGRALTAEEALHYGLVTEIRPANRVHDRAMEMGRELSALSPTAIRIGRQAYHAMSAMTEADAVEHARHVLPMLLRATAGEREMEG</sequence>
<protein>
    <submittedName>
        <fullName evidence="1">Enoyl-CoA hydratase/isomerase family protein</fullName>
    </submittedName>
</protein>
<dbReference type="RefSeq" id="WP_175276444.1">
    <property type="nucleotide sequence ID" value="NZ_CP054836.1"/>
</dbReference>
<gene>
    <name evidence="1" type="ORF">HTY61_08850</name>
</gene>
<evidence type="ECO:0000313" key="1">
    <source>
        <dbReference type="EMBL" id="QKV18551.1"/>
    </source>
</evidence>
<dbReference type="GO" id="GO:0006635">
    <property type="term" value="P:fatty acid beta-oxidation"/>
    <property type="evidence" value="ECO:0007669"/>
    <property type="project" value="TreeGrafter"/>
</dbReference>
<dbReference type="EMBL" id="CP054836">
    <property type="protein sequence ID" value="QKV18551.1"/>
    <property type="molecule type" value="Genomic_DNA"/>
</dbReference>
<dbReference type="Pfam" id="PF00378">
    <property type="entry name" value="ECH_1"/>
    <property type="match status" value="1"/>
</dbReference>
<organism evidence="1 2">
    <name type="scientific">Oricola thermophila</name>
    <dbReference type="NCBI Taxonomy" id="2742145"/>
    <lineage>
        <taxon>Bacteria</taxon>
        <taxon>Pseudomonadati</taxon>
        <taxon>Pseudomonadota</taxon>
        <taxon>Alphaproteobacteria</taxon>
        <taxon>Hyphomicrobiales</taxon>
        <taxon>Ahrensiaceae</taxon>
        <taxon>Oricola</taxon>
    </lineage>
</organism>